<dbReference type="PANTHER" id="PTHR30451:SF5">
    <property type="entry name" value="SLR0019 PROTEIN"/>
    <property type="match status" value="1"/>
</dbReference>
<dbReference type="InterPro" id="IPR000015">
    <property type="entry name" value="Fimb_usher"/>
</dbReference>
<comment type="caution">
    <text evidence="1">The sequence shown here is derived from an EMBL/GenBank/DDBJ whole genome shotgun (WGS) entry which is preliminary data.</text>
</comment>
<dbReference type="GO" id="GO:0009279">
    <property type="term" value="C:cell outer membrane"/>
    <property type="evidence" value="ECO:0007669"/>
    <property type="project" value="TreeGrafter"/>
</dbReference>
<dbReference type="Pfam" id="PF00577">
    <property type="entry name" value="Usher"/>
    <property type="match status" value="1"/>
</dbReference>
<organism evidence="1">
    <name type="scientific">Candidatus Berkiella cookevillensis</name>
    <dbReference type="NCBI Taxonomy" id="437022"/>
    <lineage>
        <taxon>Bacteria</taxon>
        <taxon>Pseudomonadati</taxon>
        <taxon>Pseudomonadota</taxon>
        <taxon>Gammaproteobacteria</taxon>
        <taxon>Candidatus Berkiellales</taxon>
        <taxon>Candidatus Berkiellaceae</taxon>
        <taxon>Candidatus Berkiella</taxon>
    </lineage>
</organism>
<evidence type="ECO:0000313" key="2">
    <source>
        <dbReference type="EMBL" id="MCS5707366.1"/>
    </source>
</evidence>
<reference evidence="2" key="2">
    <citation type="journal article" date="2016" name="Genome Announc.">
        <title>Draft Genome Sequences of Two Novel Amoeba-Resistant Intranuclear Bacteria, 'Candidatus Berkiella cookevillensis' and 'Candidatus Berkiella aquae'.</title>
        <authorList>
            <person name="Mehari Y.T."/>
            <person name="Arivett B.A."/>
            <person name="Farone A.L."/>
            <person name="Gunderson J.H."/>
            <person name="Farone M.B."/>
        </authorList>
    </citation>
    <scope>NUCLEOTIDE SEQUENCE</scope>
    <source>
        <strain evidence="2">CC99</strain>
    </source>
</reference>
<dbReference type="Proteomes" id="UP000051494">
    <property type="component" value="Unassembled WGS sequence"/>
</dbReference>
<dbReference type="Gene3D" id="2.60.40.2610">
    <property type="entry name" value="Outer membrane usher protein FimD, plug domain"/>
    <property type="match status" value="1"/>
</dbReference>
<dbReference type="Gene3D" id="2.60.40.3110">
    <property type="match status" value="1"/>
</dbReference>
<dbReference type="STRING" id="437022.CC99x_02441"/>
<dbReference type="AlphaFoldDB" id="A0A0Q9Y946"/>
<sequence>MSTEWGAGHSTAEILFVKPINYQEYVYDLYINQVKQPQMIYLIEDNTGNLYINECANSKLSLAALNLKEKTINTYRFFLLEKKDKLKYSLDKKNQTLSISLHPSLLSNQYIEADESKHVRCDKPAKGNFFNYDIAAQNNSFSNSNYLGGIGEWINFSSNAFTRLQFLANHSREKSQVTRLDTTWQQDLPASITTWKVGDFLSGQDAWSSTARLGGIQYARNFQTQPYYITYPLPAYSGEAVLPTQVQYYINDQIRLTQDVTAGPFVIDGLPVIDGFNNINVQTKDLLNRVSIVSLPFYASTELLKKSLTSFSYEFGFIRENYGLKSHDYGRAIFIGTHLLGVTDQWTLGGHFEIADKQQIAGISTRNLIGTLGILTTAISASQYNQMQGSQLFLQFIRNAQTITFGGHLIATTPHYYQLNILENEFTPFLTTLGFTSFNLNRHGTINLSHAHQQYRAIPNINISTLSYQRSLFQRYYLLLNYLQKYNQTRDKEFQLSLIWSPQNNYTASVVGGYEDNNSKENRIARATFQKSTPQDKGLGYFLLAEQNEYTNASADALYNGKYAQYRGRLSRFRNTNNAELSTAGSIAMIGKDIFFSKPIYDSFAIVNTDGLENISVYEGGQLIGKTNTDGNILVHRLRSYERNNLKISLKDLPLNMHVDTATQELIPYSHSGYLLNFNIKKYNSILFELVDQRRQSIPVGGYVTMTGKTEKYPIGYAGKIFIQDVSNNLTSLTGIAYYENTQCHFSVPIKYSNAPIAELGTIVCYEQK</sequence>
<dbReference type="InterPro" id="IPR042186">
    <property type="entry name" value="FimD_plug_dom"/>
</dbReference>
<keyword evidence="3" id="KW-1185">Reference proteome</keyword>
<gene>
    <name evidence="2" type="ORF">CC99x_000465</name>
    <name evidence="1" type="ORF">CC99x_02441</name>
</gene>
<dbReference type="EMBL" id="LKHV02000001">
    <property type="protein sequence ID" value="MCS5707366.1"/>
    <property type="molecule type" value="Genomic_DNA"/>
</dbReference>
<protein>
    <submittedName>
        <fullName evidence="2">Fimbria/pilus outer membrane usher protein</fullName>
    </submittedName>
    <submittedName>
        <fullName evidence="1">Putative fimbrial outer membrane usher protein</fullName>
    </submittedName>
</protein>
<proteinExistence type="predicted"/>
<evidence type="ECO:0000313" key="3">
    <source>
        <dbReference type="Proteomes" id="UP000051494"/>
    </source>
</evidence>
<evidence type="ECO:0000313" key="1">
    <source>
        <dbReference type="EMBL" id="KRG17293.1"/>
    </source>
</evidence>
<dbReference type="OrthoDB" id="8587at2"/>
<reference evidence="2" key="3">
    <citation type="submission" date="2021-06" db="EMBL/GenBank/DDBJ databases">
        <title>Genomic Description and Analysis of Intracellular Bacteria, Candidatus Berkiella cookevillensis and Candidatus Berkiella aquae.</title>
        <authorList>
            <person name="Kidane D.T."/>
            <person name="Mehari Y.T."/>
            <person name="Rice F.C."/>
            <person name="Arivett B.A."/>
            <person name="Farone A.L."/>
            <person name="Berk S.G."/>
            <person name="Farone M.B."/>
        </authorList>
    </citation>
    <scope>NUCLEOTIDE SEQUENCE</scope>
    <source>
        <strain evidence="2">CC99</strain>
    </source>
</reference>
<dbReference type="EMBL" id="LKHV01000019">
    <property type="protein sequence ID" value="KRG17293.1"/>
    <property type="molecule type" value="Genomic_DNA"/>
</dbReference>
<name>A0A0Q9Y946_9GAMM</name>
<dbReference type="GO" id="GO:0015473">
    <property type="term" value="F:fimbrial usher porin activity"/>
    <property type="evidence" value="ECO:0007669"/>
    <property type="project" value="InterPro"/>
</dbReference>
<reference evidence="1" key="1">
    <citation type="submission" date="2015-09" db="EMBL/GenBank/DDBJ databases">
        <title>Draft Genome Sequences of Two Novel Amoeba-resistant Intranuclear Bacteria, Candidatus Berkiella cookevillensis and Candidatus Berkiella aquae.</title>
        <authorList>
            <person name="Mehari Y.T."/>
            <person name="Arivett B.A."/>
            <person name="Farone A.L."/>
            <person name="Gunderson J.H."/>
            <person name="Farone M.B."/>
        </authorList>
    </citation>
    <scope>NUCLEOTIDE SEQUENCE [LARGE SCALE GENOMIC DNA]</scope>
    <source>
        <strain evidence="1">CC99</strain>
    </source>
</reference>
<dbReference type="GO" id="GO:0009297">
    <property type="term" value="P:pilus assembly"/>
    <property type="evidence" value="ECO:0007669"/>
    <property type="project" value="InterPro"/>
</dbReference>
<dbReference type="PANTHER" id="PTHR30451">
    <property type="entry name" value="OUTER MEMBRANE USHER PROTEIN"/>
    <property type="match status" value="1"/>
</dbReference>
<accession>A0A0Q9Y946</accession>
<dbReference type="RefSeq" id="WP_057625528.1">
    <property type="nucleotide sequence ID" value="NZ_LKHV02000001.1"/>
</dbReference>